<dbReference type="SUPFAM" id="SSF50891">
    <property type="entry name" value="Cyclophilin-like"/>
    <property type="match status" value="1"/>
</dbReference>
<dbReference type="PROSITE" id="PS00170">
    <property type="entry name" value="CSA_PPIASE_1"/>
    <property type="match status" value="1"/>
</dbReference>
<proteinExistence type="inferred from homology"/>
<dbReference type="EMBL" id="JALJOQ010000043">
    <property type="protein sequence ID" value="KAK9805413.1"/>
    <property type="molecule type" value="Genomic_DNA"/>
</dbReference>
<dbReference type="PIRSF" id="PIRSF001467">
    <property type="entry name" value="Peptidylpro_ismrse"/>
    <property type="match status" value="1"/>
</dbReference>
<dbReference type="PROSITE" id="PS50072">
    <property type="entry name" value="CSA_PPIASE_2"/>
    <property type="match status" value="1"/>
</dbReference>
<dbReference type="EC" id="5.2.1.8" evidence="4"/>
<comment type="caution">
    <text evidence="6">The sequence shown here is derived from an EMBL/GenBank/DDBJ whole genome shotgun (WGS) entry which is preliminary data.</text>
</comment>
<dbReference type="GO" id="GO:0016018">
    <property type="term" value="F:cyclosporin A binding"/>
    <property type="evidence" value="ECO:0007669"/>
    <property type="project" value="TreeGrafter"/>
</dbReference>
<comment type="function">
    <text evidence="4">PPIases accelerate the folding of proteins. It catalyzes the cis-trans isomerization of proline imidic peptide bonds in oligopeptides.</text>
</comment>
<keyword evidence="3 4" id="KW-0413">Isomerase</keyword>
<dbReference type="PRINTS" id="PR00153">
    <property type="entry name" value="CSAPPISMRASE"/>
</dbReference>
<feature type="domain" description="PPIase cyclophilin-type" evidence="5">
    <location>
        <begin position="20"/>
        <end position="177"/>
    </location>
</feature>
<evidence type="ECO:0000313" key="6">
    <source>
        <dbReference type="EMBL" id="KAK9805413.1"/>
    </source>
</evidence>
<comment type="similarity">
    <text evidence="1 4">Belongs to the cyclophilin-type PPIase family.</text>
</comment>
<keyword evidence="2 4" id="KW-0697">Rotamase</keyword>
<organism evidence="6 7">
    <name type="scientific">Symbiochloris irregularis</name>
    <dbReference type="NCBI Taxonomy" id="706552"/>
    <lineage>
        <taxon>Eukaryota</taxon>
        <taxon>Viridiplantae</taxon>
        <taxon>Chlorophyta</taxon>
        <taxon>core chlorophytes</taxon>
        <taxon>Trebouxiophyceae</taxon>
        <taxon>Trebouxiales</taxon>
        <taxon>Trebouxiaceae</taxon>
        <taxon>Symbiochloris</taxon>
    </lineage>
</organism>
<evidence type="ECO:0000256" key="4">
    <source>
        <dbReference type="RuleBase" id="RU363019"/>
    </source>
</evidence>
<comment type="catalytic activity">
    <reaction evidence="4">
        <text>[protein]-peptidylproline (omega=180) = [protein]-peptidylproline (omega=0)</text>
        <dbReference type="Rhea" id="RHEA:16237"/>
        <dbReference type="Rhea" id="RHEA-COMP:10747"/>
        <dbReference type="Rhea" id="RHEA-COMP:10748"/>
        <dbReference type="ChEBI" id="CHEBI:83833"/>
        <dbReference type="ChEBI" id="CHEBI:83834"/>
        <dbReference type="EC" id="5.2.1.8"/>
    </reaction>
</comment>
<name>A0AAW1P5W7_9CHLO</name>
<dbReference type="Pfam" id="PF00160">
    <property type="entry name" value="Pro_isomerase"/>
    <property type="match status" value="1"/>
</dbReference>
<accession>A0AAW1P5W7</accession>
<dbReference type="Proteomes" id="UP001465755">
    <property type="component" value="Unassembled WGS sequence"/>
</dbReference>
<protein>
    <recommendedName>
        <fullName evidence="4">Peptidyl-prolyl cis-trans isomerase</fullName>
        <shortName evidence="4">PPIase</shortName>
        <ecNumber evidence="4">5.2.1.8</ecNumber>
    </recommendedName>
</protein>
<dbReference type="InterPro" id="IPR020892">
    <property type="entry name" value="Cyclophilin-type_PPIase_CS"/>
</dbReference>
<dbReference type="GO" id="GO:0005737">
    <property type="term" value="C:cytoplasm"/>
    <property type="evidence" value="ECO:0007669"/>
    <property type="project" value="TreeGrafter"/>
</dbReference>
<reference evidence="6 7" key="1">
    <citation type="journal article" date="2024" name="Nat. Commun.">
        <title>Phylogenomics reveals the evolutionary origins of lichenization in chlorophyte algae.</title>
        <authorList>
            <person name="Puginier C."/>
            <person name="Libourel C."/>
            <person name="Otte J."/>
            <person name="Skaloud P."/>
            <person name="Haon M."/>
            <person name="Grisel S."/>
            <person name="Petersen M."/>
            <person name="Berrin J.G."/>
            <person name="Delaux P.M."/>
            <person name="Dal Grande F."/>
            <person name="Keller J."/>
        </authorList>
    </citation>
    <scope>NUCLEOTIDE SEQUENCE [LARGE SCALE GENOMIC DNA]</scope>
    <source>
        <strain evidence="6 7">SAG 2036</strain>
    </source>
</reference>
<dbReference type="GO" id="GO:0003755">
    <property type="term" value="F:peptidyl-prolyl cis-trans isomerase activity"/>
    <property type="evidence" value="ECO:0007669"/>
    <property type="project" value="UniProtKB-UniRule"/>
</dbReference>
<dbReference type="Gene3D" id="2.40.100.10">
    <property type="entry name" value="Cyclophilin-like"/>
    <property type="match status" value="1"/>
</dbReference>
<dbReference type="InterPro" id="IPR002130">
    <property type="entry name" value="Cyclophilin-type_PPIase_dom"/>
</dbReference>
<evidence type="ECO:0000259" key="5">
    <source>
        <dbReference type="PROSITE" id="PS50072"/>
    </source>
</evidence>
<gene>
    <name evidence="6" type="ORF">WJX73_002526</name>
</gene>
<evidence type="ECO:0000256" key="3">
    <source>
        <dbReference type="ARBA" id="ARBA00023235"/>
    </source>
</evidence>
<dbReference type="PANTHER" id="PTHR11071:SF561">
    <property type="entry name" value="PEPTIDYL-PROLYL CIS-TRANS ISOMERASE D-RELATED"/>
    <property type="match status" value="1"/>
</dbReference>
<dbReference type="AlphaFoldDB" id="A0AAW1P5W7"/>
<dbReference type="InterPro" id="IPR024936">
    <property type="entry name" value="Cyclophilin-type_PPIase"/>
</dbReference>
<dbReference type="CDD" id="cd01926">
    <property type="entry name" value="cyclophilin_ABH_like"/>
    <property type="match status" value="1"/>
</dbReference>
<dbReference type="InterPro" id="IPR029000">
    <property type="entry name" value="Cyclophilin-like_dom_sf"/>
</dbReference>
<dbReference type="FunFam" id="2.40.100.10:FF:000021">
    <property type="entry name" value="Peptidyl-prolyl cis-trans isomerase"/>
    <property type="match status" value="1"/>
</dbReference>
<evidence type="ECO:0000313" key="7">
    <source>
        <dbReference type="Proteomes" id="UP001465755"/>
    </source>
</evidence>
<evidence type="ECO:0000256" key="1">
    <source>
        <dbReference type="ARBA" id="ARBA00007365"/>
    </source>
</evidence>
<dbReference type="GO" id="GO:0006457">
    <property type="term" value="P:protein folding"/>
    <property type="evidence" value="ECO:0007669"/>
    <property type="project" value="InterPro"/>
</dbReference>
<evidence type="ECO:0000256" key="2">
    <source>
        <dbReference type="ARBA" id="ARBA00023110"/>
    </source>
</evidence>
<sequence length="197" mass="21550">MAEVTQWHLRPPNPSNPIIFFDIAIGGVPAGRIKAELFNDIAPKTCENFRQFCTGEHRKAQQPVGYKRCAFHRVIKGFMLQGGDFLQGDGTGCVSIYGSKFADENFTGKHTGPGLLSMANSGPNTNGCQFFITCAKTDWLDNKHCVFGRVLGDSLLVVRKIENVATGQNNQPKIQVTDLPGTLLVKELGSSTRQLHA</sequence>
<keyword evidence="7" id="KW-1185">Reference proteome</keyword>
<dbReference type="PANTHER" id="PTHR11071">
    <property type="entry name" value="PEPTIDYL-PROLYL CIS-TRANS ISOMERASE"/>
    <property type="match status" value="1"/>
</dbReference>